<dbReference type="AlphaFoldDB" id="I3XA45"/>
<protein>
    <submittedName>
        <fullName evidence="1">Uncharacterized protein</fullName>
    </submittedName>
</protein>
<dbReference type="HOGENOM" id="CLU_3173227_0_0_5"/>
<reference evidence="1 2" key="1">
    <citation type="journal article" date="2012" name="J. Bacteriol.">
        <title>Complete genome sequence of the broad-host-range strain Sinorhizobium fredii USDA257.</title>
        <authorList>
            <person name="Schuldes J."/>
            <person name="Rodriguez Orbegoso M."/>
            <person name="Schmeisser C."/>
            <person name="Krishnan H.B."/>
            <person name="Daniel R."/>
            <person name="Streit W.R."/>
        </authorList>
    </citation>
    <scope>NUCLEOTIDE SEQUENCE [LARGE SCALE GENOMIC DNA]</scope>
    <source>
        <strain evidence="1 2">USDA 257</strain>
    </source>
</reference>
<organism evidence="1 2">
    <name type="scientific">Sinorhizobium fredii (strain USDA 257)</name>
    <dbReference type="NCBI Taxonomy" id="1185652"/>
    <lineage>
        <taxon>Bacteria</taxon>
        <taxon>Pseudomonadati</taxon>
        <taxon>Pseudomonadota</taxon>
        <taxon>Alphaproteobacteria</taxon>
        <taxon>Hyphomicrobiales</taxon>
        <taxon>Rhizobiaceae</taxon>
        <taxon>Sinorhizobium/Ensifer group</taxon>
        <taxon>Sinorhizobium</taxon>
    </lineage>
</organism>
<gene>
    <name evidence="1" type="ORF">USDA257_c42120</name>
</gene>
<dbReference type="PATRIC" id="fig|1185652.3.peg.4377"/>
<sequence>MFTLLRQADMSDEQFAADAACVEKDLAALKAMLETGNEKTKTGEDMP</sequence>
<dbReference type="InterPro" id="IPR023393">
    <property type="entry name" value="START-like_dom_sf"/>
</dbReference>
<dbReference type="KEGG" id="sfd:USDA257_c42120"/>
<evidence type="ECO:0000313" key="1">
    <source>
        <dbReference type="EMBL" id="AFL52751.1"/>
    </source>
</evidence>
<proteinExistence type="predicted"/>
<dbReference type="Proteomes" id="UP000006180">
    <property type="component" value="Chromosome"/>
</dbReference>
<dbReference type="EMBL" id="CP003563">
    <property type="protein sequence ID" value="AFL52751.1"/>
    <property type="molecule type" value="Genomic_DNA"/>
</dbReference>
<dbReference type="Gene3D" id="3.30.530.20">
    <property type="match status" value="1"/>
</dbReference>
<accession>I3XA45</accession>
<name>I3XA45_SINF2</name>
<evidence type="ECO:0000313" key="2">
    <source>
        <dbReference type="Proteomes" id="UP000006180"/>
    </source>
</evidence>